<dbReference type="InterPro" id="IPR007396">
    <property type="entry name" value="TR_PAI2-type"/>
</dbReference>
<dbReference type="Proteomes" id="UP000249082">
    <property type="component" value="Unassembled WGS sequence"/>
</dbReference>
<reference evidence="1 2" key="1">
    <citation type="submission" date="2017-08" db="EMBL/GenBank/DDBJ databases">
        <title>Infants hospitalized years apart are colonized by the same room-sourced microbial strains.</title>
        <authorList>
            <person name="Brooks B."/>
            <person name="Olm M.R."/>
            <person name="Firek B.A."/>
            <person name="Baker R."/>
            <person name="Thomas B.C."/>
            <person name="Morowitz M.J."/>
            <person name="Banfield J.F."/>
        </authorList>
    </citation>
    <scope>NUCLEOTIDE SEQUENCE [LARGE SCALE GENOMIC DNA]</scope>
    <source>
        <strain evidence="1">S2_005_002_R2_33</strain>
    </source>
</reference>
<dbReference type="Pfam" id="PF04299">
    <property type="entry name" value="FMN_bind_2"/>
    <property type="match status" value="1"/>
</dbReference>
<evidence type="ECO:0000313" key="1">
    <source>
        <dbReference type="EMBL" id="PZQ51025.1"/>
    </source>
</evidence>
<protein>
    <submittedName>
        <fullName evidence="1">FMN-binding negative transcriptional regulator</fullName>
    </submittedName>
</protein>
<comment type="caution">
    <text evidence="1">The sequence shown here is derived from an EMBL/GenBank/DDBJ whole genome shotgun (WGS) entry which is preliminary data.</text>
</comment>
<accession>A0A2W5NJL1</accession>
<dbReference type="AlphaFoldDB" id="A0A2W5NJL1"/>
<sequence length="206" mass="22601">MKFPSGSAQDLLKLIGDHPLAWLVSAREGRFQAIPLPLLAETDSSGELVSLLGHCSRSNAQVAYLRENPQALVLFSGPHGYLSPSLVSNPTWVPTWNYAVAAIEVDVTFVEEETRESVVRLSDAMEAGLEDPWTIDRAGPRVGPMLERIVAFRADVRSVWASFKLGQDETLEALNELISGTSDRALADWMTRFNAERLPQGALAPE</sequence>
<dbReference type="PANTHER" id="PTHR35802:SF1">
    <property type="entry name" value="PROTEASE SYNTHASE AND SPORULATION PROTEIN PAI 2"/>
    <property type="match status" value="1"/>
</dbReference>
<dbReference type="InterPro" id="IPR012349">
    <property type="entry name" value="Split_barrel_FMN-bd"/>
</dbReference>
<name>A0A2W5NJL1_9SPHN</name>
<dbReference type="PANTHER" id="PTHR35802">
    <property type="entry name" value="PROTEASE SYNTHASE AND SPORULATION PROTEIN PAI 2"/>
    <property type="match status" value="1"/>
</dbReference>
<dbReference type="PIRSF" id="PIRSF010372">
    <property type="entry name" value="PaiB"/>
    <property type="match status" value="1"/>
</dbReference>
<dbReference type="SUPFAM" id="SSF50475">
    <property type="entry name" value="FMN-binding split barrel"/>
    <property type="match status" value="1"/>
</dbReference>
<gene>
    <name evidence="1" type="ORF">DI555_21650</name>
</gene>
<evidence type="ECO:0000313" key="2">
    <source>
        <dbReference type="Proteomes" id="UP000249082"/>
    </source>
</evidence>
<dbReference type="EMBL" id="QFPX01000029">
    <property type="protein sequence ID" value="PZQ51025.1"/>
    <property type="molecule type" value="Genomic_DNA"/>
</dbReference>
<dbReference type="Gene3D" id="2.30.110.10">
    <property type="entry name" value="Electron Transport, Fmn-binding Protein, Chain A"/>
    <property type="match status" value="1"/>
</dbReference>
<organism evidence="1 2">
    <name type="scientific">Novosphingobium pentaromativorans</name>
    <dbReference type="NCBI Taxonomy" id="205844"/>
    <lineage>
        <taxon>Bacteria</taxon>
        <taxon>Pseudomonadati</taxon>
        <taxon>Pseudomonadota</taxon>
        <taxon>Alphaproteobacteria</taxon>
        <taxon>Sphingomonadales</taxon>
        <taxon>Sphingomonadaceae</taxon>
        <taxon>Novosphingobium</taxon>
    </lineage>
</organism>
<proteinExistence type="predicted"/>